<dbReference type="Proteomes" id="UP001652503">
    <property type="component" value="Unassembled WGS sequence"/>
</dbReference>
<dbReference type="RefSeq" id="WP_263720319.1">
    <property type="nucleotide sequence ID" value="NZ_JAOWLA010000003.1"/>
</dbReference>
<proteinExistence type="predicted"/>
<sequence length="414" mass="45070">MMKPAVHDDPVQEVYRRDSRRVFATLVRLLGDFDLAEEALQNAFVAAAERWPQEGIPANPVSWLVSAGRFRAIDHLRRQRRVAPWSAAAETAESLVDPAPLPEDREAVEDDRLRLIFTCCHPSLSEEAAVAMTLREICGLSTEAVASACLIAPTTLAQRIVRAKAKIRDARIPYEVPDADALPGRLGRVLRVVYLVFNEGYSAAQGADLLRPELSAEAIRLARLLLALLPAPEVRGLLALMLLQDSRRTTRTTREGDLIPLEEQDRSLWDKAAIAEGSALVKDALLSGGAGAYALQAAIAAVHAAAPVPEATDWAEIVGLYDLLMRVQPSPVVALNRAVAVGMRDGPNAGLPLVEALIRGGLDRYHLAHAARAELLRRAGRGPEALSSYATALTLTRQEPECRFLERRLRELGG</sequence>
<dbReference type="PANTHER" id="PTHR47756">
    <property type="entry name" value="BLL6612 PROTEIN-RELATED"/>
    <property type="match status" value="1"/>
</dbReference>
<evidence type="ECO:0000259" key="2">
    <source>
        <dbReference type="Pfam" id="PF08281"/>
    </source>
</evidence>
<accession>A0ABT2YY89</accession>
<keyword evidence="5" id="KW-1185">Reference proteome</keyword>
<evidence type="ECO:0008006" key="6">
    <source>
        <dbReference type="Google" id="ProtNLM"/>
    </source>
</evidence>
<organism evidence="4 5">
    <name type="scientific">Albidovulum sediminicola</name>
    <dbReference type="NCBI Taxonomy" id="2984331"/>
    <lineage>
        <taxon>Bacteria</taxon>
        <taxon>Pseudomonadati</taxon>
        <taxon>Pseudomonadota</taxon>
        <taxon>Alphaproteobacteria</taxon>
        <taxon>Rhodobacterales</taxon>
        <taxon>Paracoccaceae</taxon>
        <taxon>Albidovulum</taxon>
    </lineage>
</organism>
<evidence type="ECO:0000259" key="1">
    <source>
        <dbReference type="Pfam" id="PF04542"/>
    </source>
</evidence>
<dbReference type="Pfam" id="PF20239">
    <property type="entry name" value="DUF6596"/>
    <property type="match status" value="1"/>
</dbReference>
<dbReference type="Gene3D" id="1.10.1740.10">
    <property type="match status" value="1"/>
</dbReference>
<feature type="domain" description="DUF6596" evidence="3">
    <location>
        <begin position="185"/>
        <end position="284"/>
    </location>
</feature>
<feature type="domain" description="RNA polymerase sigma-70 region 2" evidence="1">
    <location>
        <begin position="15"/>
        <end position="81"/>
    </location>
</feature>
<name>A0ABT2YY89_9RHOB</name>
<dbReference type="InterPro" id="IPR013325">
    <property type="entry name" value="RNA_pol_sigma_r2"/>
</dbReference>
<dbReference type="Gene3D" id="1.10.10.10">
    <property type="entry name" value="Winged helix-like DNA-binding domain superfamily/Winged helix DNA-binding domain"/>
    <property type="match status" value="1"/>
</dbReference>
<evidence type="ECO:0000313" key="5">
    <source>
        <dbReference type="Proteomes" id="UP001652503"/>
    </source>
</evidence>
<dbReference type="SUPFAM" id="SSF88659">
    <property type="entry name" value="Sigma3 and sigma4 domains of RNA polymerase sigma factors"/>
    <property type="match status" value="1"/>
</dbReference>
<evidence type="ECO:0000313" key="4">
    <source>
        <dbReference type="EMBL" id="MCV2863848.1"/>
    </source>
</evidence>
<gene>
    <name evidence="4" type="ORF">OE647_03735</name>
</gene>
<reference evidence="4 5" key="1">
    <citation type="submission" date="2022-10" db="EMBL/GenBank/DDBJ databases">
        <title>Defluviimonas sp. nov., isolated from ocean surface water.</title>
        <authorList>
            <person name="He W."/>
            <person name="Wang L."/>
            <person name="Zhang D.-F."/>
        </authorList>
    </citation>
    <scope>NUCLEOTIDE SEQUENCE [LARGE SCALE GENOMIC DNA]</scope>
    <source>
        <strain evidence="4 5">WL0075</strain>
    </source>
</reference>
<dbReference type="InterPro" id="IPR046531">
    <property type="entry name" value="DUF6596"/>
</dbReference>
<feature type="domain" description="RNA polymerase sigma factor 70 region 4 type 2" evidence="2">
    <location>
        <begin position="116"/>
        <end position="167"/>
    </location>
</feature>
<dbReference type="SUPFAM" id="SSF88946">
    <property type="entry name" value="Sigma2 domain of RNA polymerase sigma factors"/>
    <property type="match status" value="1"/>
</dbReference>
<dbReference type="InterPro" id="IPR013324">
    <property type="entry name" value="RNA_pol_sigma_r3/r4-like"/>
</dbReference>
<dbReference type="InterPro" id="IPR013249">
    <property type="entry name" value="RNA_pol_sigma70_r4_t2"/>
</dbReference>
<evidence type="ECO:0000259" key="3">
    <source>
        <dbReference type="Pfam" id="PF20239"/>
    </source>
</evidence>
<dbReference type="InterPro" id="IPR007627">
    <property type="entry name" value="RNA_pol_sigma70_r2"/>
</dbReference>
<comment type="caution">
    <text evidence="4">The sequence shown here is derived from an EMBL/GenBank/DDBJ whole genome shotgun (WGS) entry which is preliminary data.</text>
</comment>
<dbReference type="Pfam" id="PF04542">
    <property type="entry name" value="Sigma70_r2"/>
    <property type="match status" value="1"/>
</dbReference>
<protein>
    <recommendedName>
        <fullName evidence="6">RNA polymerase ECF family sigma subunit</fullName>
    </recommendedName>
</protein>
<dbReference type="PANTHER" id="PTHR47756:SF2">
    <property type="entry name" value="BLL6612 PROTEIN"/>
    <property type="match status" value="1"/>
</dbReference>
<dbReference type="Pfam" id="PF08281">
    <property type="entry name" value="Sigma70_r4_2"/>
    <property type="match status" value="1"/>
</dbReference>
<dbReference type="EMBL" id="JAOWLA010000003">
    <property type="protein sequence ID" value="MCV2863848.1"/>
    <property type="molecule type" value="Genomic_DNA"/>
</dbReference>
<dbReference type="InterPro" id="IPR036388">
    <property type="entry name" value="WH-like_DNA-bd_sf"/>
</dbReference>